<evidence type="ECO:0000256" key="2">
    <source>
        <dbReference type="ARBA" id="ARBA00012438"/>
    </source>
</evidence>
<dbReference type="AlphaFoldDB" id="A0A4Z1B8S8"/>
<feature type="domain" description="Histidine kinase" evidence="7">
    <location>
        <begin position="36"/>
        <end position="107"/>
    </location>
</feature>
<keyword evidence="3" id="KW-0597">Phosphoprotein</keyword>
<proteinExistence type="predicted"/>
<dbReference type="SUPFAM" id="SSF47384">
    <property type="entry name" value="Homodimeric domain of signal transducing histidine kinase"/>
    <property type="match status" value="1"/>
</dbReference>
<accession>A0A4Z1B8S8</accession>
<dbReference type="InterPro" id="IPR003661">
    <property type="entry name" value="HisK_dim/P_dom"/>
</dbReference>
<evidence type="ECO:0000256" key="6">
    <source>
        <dbReference type="ARBA" id="ARBA00023012"/>
    </source>
</evidence>
<evidence type="ECO:0000313" key="8">
    <source>
        <dbReference type="EMBL" id="TGN37693.1"/>
    </source>
</evidence>
<sequence>EIDYLGATFDDMAQRIASQIDLLREKDAQRRQLVAQVSHDLRTPLASMQGYIETLKLRRDRLSAEEQARFLQIALQEGQRLSRLVDELFELAALEAREKQPVLEPFP</sequence>
<dbReference type="Proteomes" id="UP000298325">
    <property type="component" value="Unassembled WGS sequence"/>
</dbReference>
<feature type="non-terminal residue" evidence="8">
    <location>
        <position position="107"/>
    </location>
</feature>
<dbReference type="InterPro" id="IPR036097">
    <property type="entry name" value="HisK_dim/P_sf"/>
</dbReference>
<protein>
    <recommendedName>
        <fullName evidence="2">histidine kinase</fullName>
        <ecNumber evidence="2">2.7.13.3</ecNumber>
    </recommendedName>
</protein>
<dbReference type="GO" id="GO:0000155">
    <property type="term" value="F:phosphorelay sensor kinase activity"/>
    <property type="evidence" value="ECO:0007669"/>
    <property type="project" value="InterPro"/>
</dbReference>
<dbReference type="PANTHER" id="PTHR45453">
    <property type="entry name" value="PHOSPHATE REGULON SENSOR PROTEIN PHOR"/>
    <property type="match status" value="1"/>
</dbReference>
<keyword evidence="5 8" id="KW-0418">Kinase</keyword>
<keyword evidence="4" id="KW-0808">Transferase</keyword>
<evidence type="ECO:0000256" key="1">
    <source>
        <dbReference type="ARBA" id="ARBA00000085"/>
    </source>
</evidence>
<keyword evidence="9" id="KW-1185">Reference proteome</keyword>
<dbReference type="EMBL" id="SRPF01000035">
    <property type="protein sequence ID" value="TGN37693.1"/>
    <property type="molecule type" value="Genomic_DNA"/>
</dbReference>
<keyword evidence="6" id="KW-0902">Two-component regulatory system</keyword>
<evidence type="ECO:0000256" key="4">
    <source>
        <dbReference type="ARBA" id="ARBA00022679"/>
    </source>
</evidence>
<dbReference type="InterPro" id="IPR005467">
    <property type="entry name" value="His_kinase_dom"/>
</dbReference>
<dbReference type="InterPro" id="IPR050351">
    <property type="entry name" value="BphY/WalK/GraS-like"/>
</dbReference>
<dbReference type="EC" id="2.7.13.3" evidence="2"/>
<dbReference type="SMART" id="SM00388">
    <property type="entry name" value="HisKA"/>
    <property type="match status" value="1"/>
</dbReference>
<dbReference type="PROSITE" id="PS50109">
    <property type="entry name" value="HIS_KIN"/>
    <property type="match status" value="1"/>
</dbReference>
<dbReference type="GO" id="GO:0016036">
    <property type="term" value="P:cellular response to phosphate starvation"/>
    <property type="evidence" value="ECO:0007669"/>
    <property type="project" value="TreeGrafter"/>
</dbReference>
<comment type="caution">
    <text evidence="8">The sequence shown here is derived from an EMBL/GenBank/DDBJ whole genome shotgun (WGS) entry which is preliminary data.</text>
</comment>
<evidence type="ECO:0000256" key="3">
    <source>
        <dbReference type="ARBA" id="ARBA00022553"/>
    </source>
</evidence>
<dbReference type="Gene3D" id="1.10.287.130">
    <property type="match status" value="1"/>
</dbReference>
<feature type="non-terminal residue" evidence="8">
    <location>
        <position position="1"/>
    </location>
</feature>
<evidence type="ECO:0000256" key="5">
    <source>
        <dbReference type="ARBA" id="ARBA00022777"/>
    </source>
</evidence>
<dbReference type="Pfam" id="PF00512">
    <property type="entry name" value="HisKA"/>
    <property type="match status" value="1"/>
</dbReference>
<evidence type="ECO:0000259" key="7">
    <source>
        <dbReference type="PROSITE" id="PS50109"/>
    </source>
</evidence>
<reference evidence="8 9" key="1">
    <citation type="submission" date="2019-04" db="EMBL/GenBank/DDBJ databases">
        <authorList>
            <person name="Park S."/>
            <person name="Yoon J.-H."/>
        </authorList>
    </citation>
    <scope>NUCLEOTIDE SEQUENCE [LARGE SCALE GENOMIC DNA]</scope>
    <source>
        <strain evidence="8 9">HJM-18</strain>
    </source>
</reference>
<dbReference type="FunFam" id="1.10.287.130:FF:000001">
    <property type="entry name" value="Two-component sensor histidine kinase"/>
    <property type="match status" value="1"/>
</dbReference>
<dbReference type="GO" id="GO:0004721">
    <property type="term" value="F:phosphoprotein phosphatase activity"/>
    <property type="evidence" value="ECO:0007669"/>
    <property type="project" value="TreeGrafter"/>
</dbReference>
<dbReference type="RefSeq" id="WP_323053114.1">
    <property type="nucleotide sequence ID" value="NZ_SRPF01000035.1"/>
</dbReference>
<gene>
    <name evidence="8" type="ORF">E5Q11_17440</name>
</gene>
<comment type="catalytic activity">
    <reaction evidence="1">
        <text>ATP + protein L-histidine = ADP + protein N-phospho-L-histidine.</text>
        <dbReference type="EC" id="2.7.13.3"/>
    </reaction>
</comment>
<dbReference type="CDD" id="cd00082">
    <property type="entry name" value="HisKA"/>
    <property type="match status" value="1"/>
</dbReference>
<evidence type="ECO:0000313" key="9">
    <source>
        <dbReference type="Proteomes" id="UP000298325"/>
    </source>
</evidence>
<organism evidence="8 9">
    <name type="scientific">Marinobacter confluentis</name>
    <dbReference type="NCBI Taxonomy" id="1697557"/>
    <lineage>
        <taxon>Bacteria</taxon>
        <taxon>Pseudomonadati</taxon>
        <taxon>Pseudomonadota</taxon>
        <taxon>Gammaproteobacteria</taxon>
        <taxon>Pseudomonadales</taxon>
        <taxon>Marinobacteraceae</taxon>
        <taxon>Marinobacter</taxon>
    </lineage>
</organism>
<dbReference type="GO" id="GO:0005886">
    <property type="term" value="C:plasma membrane"/>
    <property type="evidence" value="ECO:0007669"/>
    <property type="project" value="TreeGrafter"/>
</dbReference>
<dbReference type="PANTHER" id="PTHR45453:SF1">
    <property type="entry name" value="PHOSPHATE REGULON SENSOR PROTEIN PHOR"/>
    <property type="match status" value="1"/>
</dbReference>
<name>A0A4Z1B8S8_9GAMM</name>